<keyword evidence="2" id="KW-0472">Membrane</keyword>
<keyword evidence="2" id="KW-0812">Transmembrane</keyword>
<name>S0DE06_9ZZZZ</name>
<organism evidence="3">
    <name type="scientific">termite gut metagenome</name>
    <dbReference type="NCBI Taxonomy" id="433724"/>
    <lineage>
        <taxon>unclassified sequences</taxon>
        <taxon>metagenomes</taxon>
        <taxon>organismal metagenomes</taxon>
    </lineage>
</organism>
<feature type="compositionally biased region" description="Low complexity" evidence="1">
    <location>
        <begin position="12"/>
        <end position="21"/>
    </location>
</feature>
<gene>
    <name evidence="3" type="ORF">BN138_530</name>
</gene>
<dbReference type="AlphaFoldDB" id="S0DE06"/>
<feature type="transmembrane region" description="Helical" evidence="2">
    <location>
        <begin position="145"/>
        <end position="168"/>
    </location>
</feature>
<feature type="region of interest" description="Disordered" evidence="1">
    <location>
        <begin position="176"/>
        <end position="201"/>
    </location>
</feature>
<evidence type="ECO:0000256" key="1">
    <source>
        <dbReference type="SAM" id="MobiDB-lite"/>
    </source>
</evidence>
<dbReference type="EMBL" id="HF548293">
    <property type="protein sequence ID" value="CCO21342.1"/>
    <property type="molecule type" value="Genomic_DNA"/>
</dbReference>
<reference evidence="3" key="1">
    <citation type="submission" date="2012-10" db="EMBL/GenBank/DDBJ databases">
        <authorList>
            <person name="Sandrine L."/>
        </authorList>
    </citation>
    <scope>NUCLEOTIDE SEQUENCE</scope>
</reference>
<evidence type="ECO:0000256" key="2">
    <source>
        <dbReference type="SAM" id="Phobius"/>
    </source>
</evidence>
<keyword evidence="2" id="KW-1133">Transmembrane helix</keyword>
<reference evidence="3" key="2">
    <citation type="journal article" date="2013" name="Biotechnol. Biofuels">
        <title>Mining for hemicellulases in the fungus-growing termite Pseudacanthotermes militaris using functional metagenomics.</title>
        <authorList>
            <person name="Bastien G."/>
            <person name="Arnal G."/>
            <person name="Bozonnet S."/>
            <person name="Laguerre S."/>
            <person name="Ferreira F."/>
            <person name="Faure R."/>
            <person name="Henrissat B."/>
            <person name="Lefevre F."/>
            <person name="Robe P."/>
            <person name="Bouchez O."/>
            <person name="Noirot C."/>
            <person name="Dumon C."/>
            <person name="O'Donohue M."/>
        </authorList>
    </citation>
    <scope>NUCLEOTIDE SEQUENCE</scope>
</reference>
<evidence type="ECO:0000313" key="3">
    <source>
        <dbReference type="EMBL" id="CCO21342.1"/>
    </source>
</evidence>
<feature type="region of interest" description="Disordered" evidence="1">
    <location>
        <begin position="1"/>
        <end position="43"/>
    </location>
</feature>
<sequence length="335" mass="34796">MSGAEGFGPSGPGAAESPPFSVAGPSQIQLDPTRRGPASFTVSNVTGRPVRARLFVLPGANTDAAWFAIAPEGVAAAPVGGQTAAERSLPVAGTATVEVTVSVPPDAPAGTASFTLGAALEEAPDRLTASPTVTFEIPPAEKRKFPWWIVIVAVVAILVLAGGGLLIWELLRDRSTPSESPTPTDAMPTPTPSPTPSVHTQMSDTVSMRDSILDLESGAVWELTNGKFIPGGDVWFYDSNAVFEGGAGSSELLLSSFNSSIAIVPDAELETCRAAMAPGADGQTPPTYTTIVDLAVPQHVCLITGERHYAVFTVAPQVTGVPDRQIDWIVWAEAE</sequence>
<proteinExistence type="predicted"/>
<feature type="compositionally biased region" description="Gly residues" evidence="1">
    <location>
        <begin position="1"/>
        <end position="11"/>
    </location>
</feature>
<protein>
    <submittedName>
        <fullName evidence="3">Uncharacterized protein</fullName>
    </submittedName>
</protein>
<accession>S0DE06</accession>